<feature type="non-terminal residue" evidence="3">
    <location>
        <position position="1"/>
    </location>
</feature>
<feature type="coiled-coil region" evidence="1">
    <location>
        <begin position="329"/>
        <end position="363"/>
    </location>
</feature>
<proteinExistence type="predicted"/>
<dbReference type="GO" id="GO:0060287">
    <property type="term" value="P:epithelial cilium movement involved in determination of left/right asymmetry"/>
    <property type="evidence" value="ECO:0007669"/>
    <property type="project" value="TreeGrafter"/>
</dbReference>
<feature type="compositionally biased region" description="Polar residues" evidence="2">
    <location>
        <begin position="26"/>
        <end position="36"/>
    </location>
</feature>
<protein>
    <submittedName>
        <fullName evidence="3">CCD40 protein</fullName>
    </submittedName>
</protein>
<evidence type="ECO:0000256" key="2">
    <source>
        <dbReference type="SAM" id="MobiDB-lite"/>
    </source>
</evidence>
<dbReference type="Proteomes" id="UP000544127">
    <property type="component" value="Unassembled WGS sequence"/>
</dbReference>
<dbReference type="GO" id="GO:0005576">
    <property type="term" value="C:extracellular region"/>
    <property type="evidence" value="ECO:0007669"/>
    <property type="project" value="GOC"/>
</dbReference>
<keyword evidence="1" id="KW-0175">Coiled coil</keyword>
<feature type="coiled-coil region" evidence="1">
    <location>
        <begin position="119"/>
        <end position="216"/>
    </location>
</feature>
<evidence type="ECO:0000256" key="1">
    <source>
        <dbReference type="SAM" id="Coils"/>
    </source>
</evidence>
<gene>
    <name evidence="3" type="primary">Ccdc40</name>
    <name evidence="3" type="ORF">UPUEPO_R02163</name>
</gene>
<dbReference type="GO" id="GO:0005929">
    <property type="term" value="C:cilium"/>
    <property type="evidence" value="ECO:0007669"/>
    <property type="project" value="TreeGrafter"/>
</dbReference>
<feature type="compositionally biased region" description="Basic and acidic residues" evidence="2">
    <location>
        <begin position="57"/>
        <end position="89"/>
    </location>
</feature>
<feature type="coiled-coil region" evidence="1">
    <location>
        <begin position="839"/>
        <end position="866"/>
    </location>
</feature>
<feature type="region of interest" description="Disordered" evidence="2">
    <location>
        <begin position="785"/>
        <end position="806"/>
    </location>
</feature>
<dbReference type="OrthoDB" id="188741at2759"/>
<evidence type="ECO:0000313" key="3">
    <source>
        <dbReference type="EMBL" id="NWU89932.1"/>
    </source>
</evidence>
<accession>A0A7K6AIQ7</accession>
<dbReference type="GO" id="GO:0035082">
    <property type="term" value="P:axoneme assembly"/>
    <property type="evidence" value="ECO:0007669"/>
    <property type="project" value="InterPro"/>
</dbReference>
<feature type="coiled-coil region" evidence="1">
    <location>
        <begin position="469"/>
        <end position="524"/>
    </location>
</feature>
<reference evidence="3 4" key="1">
    <citation type="submission" date="2019-09" db="EMBL/GenBank/DDBJ databases">
        <title>Bird 10,000 Genomes (B10K) Project - Family phase.</title>
        <authorList>
            <person name="Zhang G."/>
        </authorList>
    </citation>
    <scope>NUCLEOTIDE SEQUENCE [LARGE SCALE GENOMIC DNA]</scope>
    <source>
        <strain evidence="3">B10K-DU-012-37</strain>
    </source>
</reference>
<feature type="coiled-coil region" evidence="1">
    <location>
        <begin position="681"/>
        <end position="736"/>
    </location>
</feature>
<organism evidence="3 4">
    <name type="scientific">Upupa epops</name>
    <name type="common">Eurasian hoopoe</name>
    <dbReference type="NCBI Taxonomy" id="57439"/>
    <lineage>
        <taxon>Eukaryota</taxon>
        <taxon>Metazoa</taxon>
        <taxon>Chordata</taxon>
        <taxon>Craniata</taxon>
        <taxon>Vertebrata</taxon>
        <taxon>Euteleostomi</taxon>
        <taxon>Archelosauria</taxon>
        <taxon>Archosauria</taxon>
        <taxon>Dinosauria</taxon>
        <taxon>Saurischia</taxon>
        <taxon>Theropoda</taxon>
        <taxon>Coelurosauria</taxon>
        <taxon>Aves</taxon>
        <taxon>Neognathae</taxon>
        <taxon>Neoaves</taxon>
        <taxon>Telluraves</taxon>
        <taxon>Coraciimorphae</taxon>
        <taxon>Bucerotiformes</taxon>
        <taxon>Upupidae</taxon>
        <taxon>Upupa</taxon>
    </lineage>
</organism>
<feature type="region of interest" description="Disordered" evidence="2">
    <location>
        <begin position="1"/>
        <end position="89"/>
    </location>
</feature>
<dbReference type="PANTHER" id="PTHR16275">
    <property type="entry name" value="COILED-COIL DOMAIN-CONTAINING PROTEIN 40"/>
    <property type="match status" value="1"/>
</dbReference>
<dbReference type="EMBL" id="VZRI01001815">
    <property type="protein sequence ID" value="NWU89932.1"/>
    <property type="molecule type" value="Genomic_DNA"/>
</dbReference>
<dbReference type="AlphaFoldDB" id="A0A7K6AIQ7"/>
<dbReference type="GO" id="GO:0001947">
    <property type="term" value="P:heart looping"/>
    <property type="evidence" value="ECO:0007669"/>
    <property type="project" value="TreeGrafter"/>
</dbReference>
<sequence length="956" mass="109092">ELASRPPEVAAMEQTTAERENPPFPSGTTPQPSALSRGNIEEPVSLSPEAAVEQVDELPREHGDQSGEEEHLQHRAEAPEVSGRHEEATEDKELLVLAPDHPLMKRFQAALKSYLTKQVEKVNLELQELRTATKKSKAEREELGVILYGVQQQLARLQRELEKSRKRCSQAAAARQQLEEELEGLRLNCKQTCQSRDDERQAVAALQTQVESLALRLFYAEHMDEDVRHRLLLTEQSRKRAEADKSQAEVEKRKQDLLLERLTRQACELREQIALSQAQSAAQAEDTRLTRQAVSEALMEMQAINVEKKQLLKHWGTSLAGVKQRDEALAAAQELLSKYRHELRSLEANIRDCRKSLRKEEERSELLVAVLSRSLNDASSTKKLIARCLSRQEALRVDSGTCARMLQETEQALSRAKADHAARLEELLSLGREIEKGTRARAQLEKDLLARLQDQRLSGRAARRFSQLAARLRRRKTDLELHVSRAENDRAQAALSAARGSVRLAALRRTLGELGEEIAAVQEAVGRGRSELARRRALTDSGAAAVSRYNRRLELLLSRQGGQEPPPLEAEIGQLTQQIEERSSEAATLQQRWLKQQQELVELTQEREQQLAALAALGKQMTVLQQRRVRTESAIQQEAKEQRELDRHARSLSADLLRLSVLMGESSSSLQELQSGNVITENEFVRALKEAEKESLEMQERLRQLTEEKERLQDSLLEAEQQVMLWERKIQLAREMRAAVDSEPGQGQARAMRAEIHRMQVRYGQLVKQQERRIRDLEASVSRREAIATRGEGQSNPGRGRSSRSRCLREKRELLRRIRETQKSTLECTRAILQLESSQAALSATLSQEQQQLQSLRAEAEGLDWDAEHLGNRKRWNLLEIVSYQRRQRHLQALRDGTYVPLCRSEPARRDQQQRLQHRLHSIGTVVRQIQQDHPQHRGALQWLRQCLEARLGCQE</sequence>
<feature type="non-terminal residue" evidence="3">
    <location>
        <position position="956"/>
    </location>
</feature>
<name>A0A7K6AIQ7_UPUEP</name>
<feature type="coiled-coil region" evidence="1">
    <location>
        <begin position="572"/>
        <end position="620"/>
    </location>
</feature>
<dbReference type="PANTHER" id="PTHR16275:SF8">
    <property type="entry name" value="COILED-COIL DOMAIN-CONTAINING PROTEIN 40"/>
    <property type="match status" value="1"/>
</dbReference>
<keyword evidence="4" id="KW-1185">Reference proteome</keyword>
<dbReference type="Pfam" id="PF08647">
    <property type="entry name" value="BRE1"/>
    <property type="match status" value="1"/>
</dbReference>
<comment type="caution">
    <text evidence="3">The sequence shown here is derived from an EMBL/GenBank/DDBJ whole genome shotgun (WGS) entry which is preliminary data.</text>
</comment>
<dbReference type="GO" id="GO:0005737">
    <property type="term" value="C:cytoplasm"/>
    <property type="evidence" value="ECO:0007669"/>
    <property type="project" value="TreeGrafter"/>
</dbReference>
<evidence type="ECO:0000313" key="4">
    <source>
        <dbReference type="Proteomes" id="UP000544127"/>
    </source>
</evidence>
<dbReference type="InterPro" id="IPR037386">
    <property type="entry name" value="CCDC40"/>
</dbReference>